<evidence type="ECO:0000313" key="3">
    <source>
        <dbReference type="Proteomes" id="UP000320811"/>
    </source>
</evidence>
<reference evidence="2 3" key="1">
    <citation type="submission" date="2019-06" db="EMBL/GenBank/DDBJ databases">
        <title>Sorghum-associated microbial communities from plants grown in Nebraska, USA.</title>
        <authorList>
            <person name="Schachtman D."/>
        </authorList>
    </citation>
    <scope>NUCLEOTIDE SEQUENCE [LARGE SCALE GENOMIC DNA]</scope>
    <source>
        <strain evidence="2 3">1209</strain>
    </source>
</reference>
<name>A0A561PPA9_9BACT</name>
<sequence>MCVGQNFDQRHLGDYALAAKLLEKQGISYSLAQLEHLRSNRLEALSQPQDLPAIWLVIGYLSPLILFAPVPFTFALSFLGIFMGAFIRLTKKTLPDGSRIAAFSIKTRNHGKWMLISGIPLIIICWTLLVRIWRG</sequence>
<gene>
    <name evidence="2" type="ORF">FHW36_105392</name>
</gene>
<evidence type="ECO:0000313" key="2">
    <source>
        <dbReference type="EMBL" id="TWF39951.1"/>
    </source>
</evidence>
<keyword evidence="1" id="KW-0812">Transmembrane</keyword>
<feature type="transmembrane region" description="Helical" evidence="1">
    <location>
        <begin position="113"/>
        <end position="133"/>
    </location>
</feature>
<accession>A0A561PPA9</accession>
<keyword evidence="3" id="KW-1185">Reference proteome</keyword>
<keyword evidence="1" id="KW-1133">Transmembrane helix</keyword>
<evidence type="ECO:0000256" key="1">
    <source>
        <dbReference type="SAM" id="Phobius"/>
    </source>
</evidence>
<dbReference type="AlphaFoldDB" id="A0A561PPA9"/>
<dbReference type="EMBL" id="VIWO01000005">
    <property type="protein sequence ID" value="TWF39951.1"/>
    <property type="molecule type" value="Genomic_DNA"/>
</dbReference>
<proteinExistence type="predicted"/>
<feature type="transmembrane region" description="Helical" evidence="1">
    <location>
        <begin position="53"/>
        <end position="82"/>
    </location>
</feature>
<keyword evidence="1" id="KW-0472">Membrane</keyword>
<organism evidence="2 3">
    <name type="scientific">Chitinophaga polysaccharea</name>
    <dbReference type="NCBI Taxonomy" id="1293035"/>
    <lineage>
        <taxon>Bacteria</taxon>
        <taxon>Pseudomonadati</taxon>
        <taxon>Bacteroidota</taxon>
        <taxon>Chitinophagia</taxon>
        <taxon>Chitinophagales</taxon>
        <taxon>Chitinophagaceae</taxon>
        <taxon>Chitinophaga</taxon>
    </lineage>
</organism>
<dbReference type="Proteomes" id="UP000320811">
    <property type="component" value="Unassembled WGS sequence"/>
</dbReference>
<protein>
    <submittedName>
        <fullName evidence="2">Uncharacterized protein</fullName>
    </submittedName>
</protein>
<comment type="caution">
    <text evidence="2">The sequence shown here is derived from an EMBL/GenBank/DDBJ whole genome shotgun (WGS) entry which is preliminary data.</text>
</comment>